<dbReference type="PANTHER" id="PTHR43735">
    <property type="entry name" value="APOPTOSIS-INDUCING FACTOR 1"/>
    <property type="match status" value="1"/>
</dbReference>
<dbReference type="GO" id="GO:0050660">
    <property type="term" value="F:flavin adenine dinucleotide binding"/>
    <property type="evidence" value="ECO:0007669"/>
    <property type="project" value="TreeGrafter"/>
</dbReference>
<evidence type="ECO:0000256" key="1">
    <source>
        <dbReference type="ARBA" id="ARBA00006442"/>
    </source>
</evidence>
<dbReference type="PRINTS" id="PR00368">
    <property type="entry name" value="FADPNR"/>
</dbReference>
<dbReference type="InterPro" id="IPR036188">
    <property type="entry name" value="FAD/NAD-bd_sf"/>
</dbReference>
<dbReference type="AlphaFoldDB" id="A0A2J6RG87"/>
<dbReference type="PRINTS" id="PR00411">
    <property type="entry name" value="PNDRDTASEI"/>
</dbReference>
<evidence type="ECO:0000313" key="7">
    <source>
        <dbReference type="Proteomes" id="UP000235786"/>
    </source>
</evidence>
<dbReference type="GO" id="GO:0004174">
    <property type="term" value="F:electron-transferring-flavoprotein dehydrogenase activity"/>
    <property type="evidence" value="ECO:0007669"/>
    <property type="project" value="TreeGrafter"/>
</dbReference>
<proteinExistence type="inferred from homology"/>
<comment type="similarity">
    <text evidence="1">Belongs to the FAD-dependent oxidoreductase family.</text>
</comment>
<name>A0A2J6RG87_HYAVF</name>
<dbReference type="PANTHER" id="PTHR43735:SF3">
    <property type="entry name" value="FERROPTOSIS SUPPRESSOR PROTEIN 1"/>
    <property type="match status" value="1"/>
</dbReference>
<gene>
    <name evidence="6" type="ORF">L207DRAFT_493006</name>
</gene>
<dbReference type="Proteomes" id="UP000235786">
    <property type="component" value="Unassembled WGS sequence"/>
</dbReference>
<dbReference type="GO" id="GO:0005737">
    <property type="term" value="C:cytoplasm"/>
    <property type="evidence" value="ECO:0007669"/>
    <property type="project" value="TreeGrafter"/>
</dbReference>
<dbReference type="OrthoDB" id="202203at2759"/>
<evidence type="ECO:0000256" key="4">
    <source>
        <dbReference type="ARBA" id="ARBA00023002"/>
    </source>
</evidence>
<organism evidence="6 7">
    <name type="scientific">Hyaloscypha variabilis (strain UAMH 11265 / GT02V1 / F)</name>
    <name type="common">Meliniomyces variabilis</name>
    <dbReference type="NCBI Taxonomy" id="1149755"/>
    <lineage>
        <taxon>Eukaryota</taxon>
        <taxon>Fungi</taxon>
        <taxon>Dikarya</taxon>
        <taxon>Ascomycota</taxon>
        <taxon>Pezizomycotina</taxon>
        <taxon>Leotiomycetes</taxon>
        <taxon>Helotiales</taxon>
        <taxon>Hyaloscyphaceae</taxon>
        <taxon>Hyaloscypha</taxon>
        <taxon>Hyaloscypha variabilis</taxon>
    </lineage>
</organism>
<dbReference type="SUPFAM" id="SSF51905">
    <property type="entry name" value="FAD/NAD(P)-binding domain"/>
    <property type="match status" value="1"/>
</dbReference>
<protein>
    <submittedName>
        <fullName evidence="6">Putative apoptosis-inducing factor</fullName>
    </submittedName>
</protein>
<dbReference type="Pfam" id="PF07992">
    <property type="entry name" value="Pyr_redox_2"/>
    <property type="match status" value="1"/>
</dbReference>
<feature type="domain" description="FAD/NAD(P)-binding" evidence="5">
    <location>
        <begin position="5"/>
        <end position="303"/>
    </location>
</feature>
<keyword evidence="2" id="KW-0285">Flavoprotein</keyword>
<sequence>MAAKNIIILGASFSGVSTAHRILKQAGKAGTAVKITLVSPNSHFYWNIAIPRALLSGQIPDEKIFQSIADGFKQYPPGQFEFIVASAKSLDVEGKKVELDILGSASVRTLDYDFLIIATGSSTKEETPFKTVTSTETTKDRLHALQAELKKAKTIVIAGAGPTGVEIAGELAFEHGQQKKIILLASGPTILENAIPSVSKTATQLLQNLHVEIRLNTKVDGSVQAADGPQTISLSGGKTLSADVYIPTFGVIPNSSYIPNKYVNANGFVIVDDYLKIKGLEDVWAIGDVSDREPPQFMFADKQATYLAKNVLLILSKKATLPYKDGTRGMGLTVGKKAGTGHLGSVKLPGFLVTMLRKNLFLDNLGPTVTGSAF</sequence>
<keyword evidence="3" id="KW-0274">FAD</keyword>
<dbReference type="EMBL" id="KZ613949">
    <property type="protein sequence ID" value="PMD37531.1"/>
    <property type="molecule type" value="Genomic_DNA"/>
</dbReference>
<dbReference type="STRING" id="1149755.A0A2J6RG87"/>
<reference evidence="6 7" key="1">
    <citation type="submission" date="2016-04" db="EMBL/GenBank/DDBJ databases">
        <title>A degradative enzymes factory behind the ericoid mycorrhizal symbiosis.</title>
        <authorList>
            <consortium name="DOE Joint Genome Institute"/>
            <person name="Martino E."/>
            <person name="Morin E."/>
            <person name="Grelet G."/>
            <person name="Kuo A."/>
            <person name="Kohler A."/>
            <person name="Daghino S."/>
            <person name="Barry K."/>
            <person name="Choi C."/>
            <person name="Cichocki N."/>
            <person name="Clum A."/>
            <person name="Copeland A."/>
            <person name="Hainaut M."/>
            <person name="Haridas S."/>
            <person name="Labutti K."/>
            <person name="Lindquist E."/>
            <person name="Lipzen A."/>
            <person name="Khouja H.-R."/>
            <person name="Murat C."/>
            <person name="Ohm R."/>
            <person name="Olson A."/>
            <person name="Spatafora J."/>
            <person name="Veneault-Fourrey C."/>
            <person name="Henrissat B."/>
            <person name="Grigoriev I."/>
            <person name="Martin F."/>
            <person name="Perotto S."/>
        </authorList>
    </citation>
    <scope>NUCLEOTIDE SEQUENCE [LARGE SCALE GENOMIC DNA]</scope>
    <source>
        <strain evidence="6 7">F</strain>
    </source>
</reference>
<dbReference type="InterPro" id="IPR023753">
    <property type="entry name" value="FAD/NAD-binding_dom"/>
</dbReference>
<evidence type="ECO:0000256" key="3">
    <source>
        <dbReference type="ARBA" id="ARBA00022827"/>
    </source>
</evidence>
<evidence type="ECO:0000313" key="6">
    <source>
        <dbReference type="EMBL" id="PMD37531.1"/>
    </source>
</evidence>
<dbReference type="Gene3D" id="3.50.50.100">
    <property type="match status" value="1"/>
</dbReference>
<keyword evidence="7" id="KW-1185">Reference proteome</keyword>
<keyword evidence="4" id="KW-0560">Oxidoreductase</keyword>
<accession>A0A2J6RG87</accession>
<evidence type="ECO:0000256" key="2">
    <source>
        <dbReference type="ARBA" id="ARBA00022630"/>
    </source>
</evidence>
<evidence type="ECO:0000259" key="5">
    <source>
        <dbReference type="Pfam" id="PF07992"/>
    </source>
</evidence>